<sequence>MSSPVMHVWIGMLIGAANVVPGLSGGTVALLCGTWELLIAAIALDRAHLCRQWRRLLALAGGIVVGIGVCARFMRALYEAFPHLTNAFLAGVLLASVPSLRNRVRAASVAAEHSVQAEGTARGHVGDAARRVWCAVRIIFFVLLGFVAVCAFSRMQHARDASSATAPASVQTTAVLTTAHTRGFVATVCAGALAAAAMLTPGFSGSLVLLLAGVYQPLLSVLSLRAVEQGGGVTGASVISRLCSAHVWGLLFPLCVGMGIGLLGAARVLRAWFRLYPVSAHACVCGLVLGSSVTLFPRGTAAGMQDQFTLFMGCVAGCVGAFALAKVCAWGARDAGG</sequence>
<keyword evidence="1" id="KW-0472">Membrane</keyword>
<dbReference type="RefSeq" id="WP_010881761.1">
    <property type="nucleotide sequence ID" value="NC_010741.1"/>
</dbReference>
<proteinExistence type="predicted"/>
<accession>A0A0H3BIX0</accession>
<feature type="transmembrane region" description="Helical" evidence="1">
    <location>
        <begin position="275"/>
        <end position="296"/>
    </location>
</feature>
<dbReference type="PANTHER" id="PTHR37308">
    <property type="entry name" value="INTEGRAL MEMBRANE PROTEIN"/>
    <property type="match status" value="1"/>
</dbReference>
<feature type="transmembrane region" description="Helical" evidence="1">
    <location>
        <begin position="56"/>
        <end position="74"/>
    </location>
</feature>
<dbReference type="Pfam" id="PF04018">
    <property type="entry name" value="VCA0040-like"/>
    <property type="match status" value="1"/>
</dbReference>
<protein>
    <recommendedName>
        <fullName evidence="4">DUF368 domain-containing protein</fullName>
    </recommendedName>
</protein>
<evidence type="ECO:0000256" key="1">
    <source>
        <dbReference type="SAM" id="Phobius"/>
    </source>
</evidence>
<evidence type="ECO:0000313" key="3">
    <source>
        <dbReference type="Proteomes" id="UP000001202"/>
    </source>
</evidence>
<feature type="transmembrane region" description="Helical" evidence="1">
    <location>
        <begin position="20"/>
        <end position="44"/>
    </location>
</feature>
<evidence type="ECO:0008006" key="4">
    <source>
        <dbReference type="Google" id="ProtNLM"/>
    </source>
</evidence>
<evidence type="ECO:0000313" key="2">
    <source>
        <dbReference type="EMBL" id="ACD70739.1"/>
    </source>
</evidence>
<keyword evidence="1" id="KW-1133">Transmembrane helix</keyword>
<name>A0A0H3BIX0_TREPS</name>
<feature type="transmembrane region" description="Helical" evidence="1">
    <location>
        <begin position="184"/>
        <end position="215"/>
    </location>
</feature>
<reference evidence="2 3" key="1">
    <citation type="journal article" date="2008" name="BMC Microbiol.">
        <title>Complete genome sequence of Treponema pallidum ssp. pallidum strain SS14 determined with oligonucleotide arrays.</title>
        <authorList>
            <person name="Matejkova P."/>
            <person name="Strouhal M."/>
            <person name="Smajs D."/>
            <person name="Norris S.J."/>
            <person name="Palzkill T."/>
            <person name="Petrosino J.F."/>
            <person name="Sodergren E."/>
            <person name="Norton J.E."/>
            <person name="Singh J."/>
            <person name="Richmond T.A."/>
            <person name="Molla M.N."/>
            <person name="Albert T.J."/>
            <person name="Weinstock G.M."/>
        </authorList>
    </citation>
    <scope>NUCLEOTIDE SEQUENCE [LARGE SCALE GENOMIC DNA]</scope>
    <source>
        <strain evidence="2 3">SS14</strain>
    </source>
</reference>
<feature type="transmembrane region" description="Helical" evidence="1">
    <location>
        <begin position="308"/>
        <end position="332"/>
    </location>
</feature>
<keyword evidence="1" id="KW-0812">Transmembrane</keyword>
<feature type="transmembrane region" description="Helical" evidence="1">
    <location>
        <begin position="247"/>
        <end position="269"/>
    </location>
</feature>
<gene>
    <name evidence="2" type="ordered locus">TPASS_0312</name>
</gene>
<dbReference type="EMBL" id="CP000805">
    <property type="protein sequence ID" value="ACD70739.1"/>
    <property type="molecule type" value="Genomic_DNA"/>
</dbReference>
<dbReference type="PATRIC" id="fig|455434.6.peg.313"/>
<dbReference type="PANTHER" id="PTHR37308:SF1">
    <property type="entry name" value="POLYPRENYL-PHOSPHATE TRANSPORTER"/>
    <property type="match status" value="1"/>
</dbReference>
<dbReference type="Proteomes" id="UP000001202">
    <property type="component" value="Chromosome"/>
</dbReference>
<feature type="transmembrane region" description="Helical" evidence="1">
    <location>
        <begin position="132"/>
        <end position="155"/>
    </location>
</feature>
<organism evidence="2 3">
    <name type="scientific">Treponema pallidum subsp. pallidum (strain SS14)</name>
    <dbReference type="NCBI Taxonomy" id="455434"/>
    <lineage>
        <taxon>Bacteria</taxon>
        <taxon>Pseudomonadati</taxon>
        <taxon>Spirochaetota</taxon>
        <taxon>Spirochaetia</taxon>
        <taxon>Spirochaetales</taxon>
        <taxon>Treponemataceae</taxon>
        <taxon>Treponema</taxon>
    </lineage>
</organism>
<dbReference type="GeneID" id="93876097"/>
<dbReference type="KEGG" id="tpp:TPASS_0312"/>
<dbReference type="AlphaFoldDB" id="A0A0H3BIX0"/>
<dbReference type="InterPro" id="IPR007163">
    <property type="entry name" value="VCA0040-like"/>
</dbReference>